<dbReference type="AlphaFoldDB" id="A0A7S1NV49"/>
<gene>
    <name evidence="1" type="ORF">EGYM00392_LOCUS54103</name>
</gene>
<proteinExistence type="predicted"/>
<reference evidence="1" key="1">
    <citation type="submission" date="2021-01" db="EMBL/GenBank/DDBJ databases">
        <authorList>
            <person name="Corre E."/>
            <person name="Pelletier E."/>
            <person name="Niang G."/>
            <person name="Scheremetjew M."/>
            <person name="Finn R."/>
            <person name="Kale V."/>
            <person name="Holt S."/>
            <person name="Cochrane G."/>
            <person name="Meng A."/>
            <person name="Brown T."/>
            <person name="Cohen L."/>
        </authorList>
    </citation>
    <scope>NUCLEOTIDE SEQUENCE</scope>
    <source>
        <strain evidence="1">NIES-381</strain>
    </source>
</reference>
<sequence length="104" mass="11572">MSYKRLPNQPLDEFIRNLKLKLQNLDEVGEVLPMKMRANLLLTSSNMSDTERAIVLATAGRSLEFNSIADAMQLLLGQQPSSVPRPRPACSCFPLIVERSSKLG</sequence>
<dbReference type="EMBL" id="HBGA01148234">
    <property type="protein sequence ID" value="CAD9042921.1"/>
    <property type="molecule type" value="Transcribed_RNA"/>
</dbReference>
<evidence type="ECO:0000313" key="1">
    <source>
        <dbReference type="EMBL" id="CAD9042921.1"/>
    </source>
</evidence>
<name>A0A7S1NV49_9EUGL</name>
<accession>A0A7S1NV49</accession>
<organism evidence="1">
    <name type="scientific">Eutreptiella gymnastica</name>
    <dbReference type="NCBI Taxonomy" id="73025"/>
    <lineage>
        <taxon>Eukaryota</taxon>
        <taxon>Discoba</taxon>
        <taxon>Euglenozoa</taxon>
        <taxon>Euglenida</taxon>
        <taxon>Spirocuta</taxon>
        <taxon>Euglenophyceae</taxon>
        <taxon>Eutreptiales</taxon>
        <taxon>Eutreptiaceae</taxon>
        <taxon>Eutreptiella</taxon>
    </lineage>
</organism>
<protein>
    <submittedName>
        <fullName evidence="1">Uncharacterized protein</fullName>
    </submittedName>
</protein>